<dbReference type="PANTHER" id="PTHR13016">
    <property type="entry name" value="AMMECR1 HOMOLOG"/>
    <property type="match status" value="1"/>
</dbReference>
<reference evidence="3 4" key="2">
    <citation type="submission" date="2010-03" db="EMBL/GenBank/DDBJ databases">
        <authorList>
            <person name="Pajon A."/>
        </authorList>
    </citation>
    <scope>NUCLEOTIDE SEQUENCE [LARGE SCALE GENOMIC DNA]</scope>
    <source>
        <strain evidence="3 4">SGP1</strain>
    </source>
</reference>
<dbReference type="PANTHER" id="PTHR13016:SF0">
    <property type="entry name" value="AMME SYNDROME CANDIDATE GENE 1 PROTEIN"/>
    <property type="match status" value="1"/>
</dbReference>
<dbReference type="GO" id="GO:0008198">
    <property type="term" value="F:ferrous iron binding"/>
    <property type="evidence" value="ECO:0007669"/>
    <property type="project" value="InterPro"/>
</dbReference>
<dbReference type="Pfam" id="PF01871">
    <property type="entry name" value="AMMECR1"/>
    <property type="match status" value="1"/>
</dbReference>
<dbReference type="Gene3D" id="3.40.830.10">
    <property type="entry name" value="LigB-like"/>
    <property type="match status" value="1"/>
</dbReference>
<keyword evidence="4" id="KW-1185">Reference proteome</keyword>
<dbReference type="SUPFAM" id="SSF143447">
    <property type="entry name" value="AMMECR1-like"/>
    <property type="match status" value="1"/>
</dbReference>
<reference evidence="4" key="1">
    <citation type="submission" date="2010-03" db="EMBL/GenBank/DDBJ databases">
        <title>The genome sequence of Synergistetes sp. SGP1.</title>
        <authorList>
            <consortium name="metaHIT consortium -- http://www.metahit.eu/"/>
            <person name="Pajon A."/>
            <person name="Turner K."/>
            <person name="Parkhill J."/>
            <person name="Wade W."/>
            <person name="Vartoukian S."/>
        </authorList>
    </citation>
    <scope>NUCLEOTIDE SEQUENCE [LARGE SCALE GENOMIC DNA]</scope>
    <source>
        <strain evidence="4">SGP1</strain>
    </source>
</reference>
<dbReference type="RefSeq" id="WP_015556419.1">
    <property type="nucleotide sequence ID" value="NC_021038.1"/>
</dbReference>
<dbReference type="CDD" id="cd07951">
    <property type="entry name" value="ED_3B_N_AMMECR1"/>
    <property type="match status" value="1"/>
</dbReference>
<dbReference type="Pfam" id="PF02900">
    <property type="entry name" value="LigB"/>
    <property type="match status" value="1"/>
</dbReference>
<dbReference type="InterPro" id="IPR004183">
    <property type="entry name" value="Xdiol_dOase_suB"/>
</dbReference>
<evidence type="ECO:0000313" key="4">
    <source>
        <dbReference type="Proteomes" id="UP000008957"/>
    </source>
</evidence>
<feature type="region of interest" description="Disordered" evidence="1">
    <location>
        <begin position="394"/>
        <end position="452"/>
    </location>
</feature>
<dbReference type="Proteomes" id="UP000008957">
    <property type="component" value="Chromosome"/>
</dbReference>
<dbReference type="PROSITE" id="PS51112">
    <property type="entry name" value="AMMECR1"/>
    <property type="match status" value="1"/>
</dbReference>
<evidence type="ECO:0000313" key="3">
    <source>
        <dbReference type="EMBL" id="CBL28272.1"/>
    </source>
</evidence>
<evidence type="ECO:0000259" key="2">
    <source>
        <dbReference type="PROSITE" id="PS51112"/>
    </source>
</evidence>
<accession>A0AB94IWW9</accession>
<feature type="domain" description="AMMECR1" evidence="2">
    <location>
        <begin position="265"/>
        <end position="452"/>
    </location>
</feature>
<dbReference type="GO" id="GO:0016702">
    <property type="term" value="F:oxidoreductase activity, acting on single donors with incorporation of molecular oxygen, incorporation of two atoms of oxygen"/>
    <property type="evidence" value="ECO:0007669"/>
    <property type="project" value="UniProtKB-ARBA"/>
</dbReference>
<sequence>MPWIWSVLMPHPPILVPEVGRGRESEAAETLAGLGRVAEAVRGRAPEVLLVLSPHQPCAPCALGLNAAPEPEGSFAAFGAPQVRMGFRSPAEDREVLGGFLTPRGIPISYRSLPDLSSDQGTMVPLHFLRRAWGGLPATLTASPTGLSPRGAFDMGRALADFDDGRSWALLASGDLSHRLIPSAPSGYAPEAGRAFDDAVLEALRRGSAAPIFALKLKTINEAGQCGLWSVLAMLGLMEALGGTARVLSYEGPFGVGYCTAAWDAPVPAPVRLARETVTRLLSGRPLPERGSDVCASPLWGRTAACFVSIKTSRGALRGCIGTLAPSQATLDREIIENAVAAATRDPRFPPMTAEELEGVRLSVDAVGSGARRGRGAAGPQALGRHRVEGLAARRAAAGPGGRGHRGAAGGDRGPKGRPRQPGGRRAPALRRDAVSRAGCGDGPPSDFVITT</sequence>
<dbReference type="SUPFAM" id="SSF53213">
    <property type="entry name" value="LigB-like"/>
    <property type="match status" value="1"/>
</dbReference>
<organism evidence="3 4">
    <name type="scientific">Fretibacterium fastidiosum</name>
    <dbReference type="NCBI Taxonomy" id="651822"/>
    <lineage>
        <taxon>Bacteria</taxon>
        <taxon>Thermotogati</taxon>
        <taxon>Synergistota</taxon>
        <taxon>Synergistia</taxon>
        <taxon>Synergistales</taxon>
        <taxon>Aminobacteriaceae</taxon>
        <taxon>Fretibacterium</taxon>
    </lineage>
</organism>
<dbReference type="InterPro" id="IPR027485">
    <property type="entry name" value="AMMECR1_N"/>
</dbReference>
<gene>
    <name evidence="3" type="ORF">SY1_10670</name>
</gene>
<protein>
    <submittedName>
        <fullName evidence="3">Uncharacterized conserved protein</fullName>
    </submittedName>
</protein>
<dbReference type="EMBL" id="FP929056">
    <property type="protein sequence ID" value="CBL28272.1"/>
    <property type="molecule type" value="Genomic_DNA"/>
</dbReference>
<dbReference type="InterPro" id="IPR036071">
    <property type="entry name" value="AMMECR1_dom_sf"/>
</dbReference>
<dbReference type="AlphaFoldDB" id="A0AB94IWW9"/>
<feature type="compositionally biased region" description="Gly residues" evidence="1">
    <location>
        <begin position="399"/>
        <end position="412"/>
    </location>
</feature>
<dbReference type="Gene3D" id="3.30.700.20">
    <property type="entry name" value="Hypothetical protein ph0010, domain 1"/>
    <property type="match status" value="1"/>
</dbReference>
<name>A0AB94IWW9_9BACT</name>
<proteinExistence type="predicted"/>
<evidence type="ECO:0000256" key="1">
    <source>
        <dbReference type="SAM" id="MobiDB-lite"/>
    </source>
</evidence>
<dbReference type="InterPro" id="IPR023473">
    <property type="entry name" value="AMMECR1"/>
</dbReference>
<dbReference type="InterPro" id="IPR002733">
    <property type="entry name" value="AMMECR1_domain"/>
</dbReference>
<dbReference type="KEGG" id="sbr:SY1_10670"/>